<evidence type="ECO:0000259" key="1">
    <source>
        <dbReference type="Pfam" id="PF23351"/>
    </source>
</evidence>
<sequence length="65" mass="7225">MLLNDELLIGCHVRRSSQEQTVTSLKNLHGILQQAARLRVVTACRKAVQDNNTDALIKILRVGDS</sequence>
<evidence type="ECO:0000259" key="2">
    <source>
        <dbReference type="Pfam" id="PF23353"/>
    </source>
</evidence>
<proteinExistence type="predicted"/>
<name>A0A2Z5U7T1_PIEBR</name>
<dbReference type="InterPro" id="IPR055380">
    <property type="entry name" value="BBS2_hp_dom"/>
</dbReference>
<gene>
    <name evidence="3" type="primary">01B07_D</name>
</gene>
<organism evidence="3">
    <name type="scientific">Pieris brassicae</name>
    <name type="common">White butterfly</name>
    <name type="synonym">Large white butterfly</name>
    <dbReference type="NCBI Taxonomy" id="7116"/>
    <lineage>
        <taxon>Eukaryota</taxon>
        <taxon>Metazoa</taxon>
        <taxon>Ecdysozoa</taxon>
        <taxon>Arthropoda</taxon>
        <taxon>Hexapoda</taxon>
        <taxon>Insecta</taxon>
        <taxon>Pterygota</taxon>
        <taxon>Neoptera</taxon>
        <taxon>Endopterygota</taxon>
        <taxon>Lepidoptera</taxon>
        <taxon>Glossata</taxon>
        <taxon>Ditrysia</taxon>
        <taxon>Papilionoidea</taxon>
        <taxon>Pieridae</taxon>
        <taxon>Pierinae</taxon>
        <taxon>Pieris</taxon>
    </lineage>
</organism>
<dbReference type="Pfam" id="PF23353">
    <property type="entry name" value="BBS2_hp"/>
    <property type="match status" value="1"/>
</dbReference>
<feature type="domain" description="BBS2 C-terminal helix bundle" evidence="1">
    <location>
        <begin position="39"/>
        <end position="61"/>
    </location>
</feature>
<dbReference type="EMBL" id="AP017485">
    <property type="protein sequence ID" value="BBB06741.1"/>
    <property type="molecule type" value="Genomic_DNA"/>
</dbReference>
<reference evidence="3" key="1">
    <citation type="submission" date="2016-06" db="EMBL/GenBank/DDBJ databases">
        <title>P. brassicae BAC sequences.</title>
        <authorList>
            <person name="Yasukochi Y."/>
            <person name="Jouraku A."/>
            <person name="Ohno M."/>
            <person name="Naito R."/>
            <person name="Sahara K."/>
        </authorList>
    </citation>
    <scope>NUCLEOTIDE SEQUENCE</scope>
</reference>
<accession>A0A2Z5U7T1</accession>
<dbReference type="Pfam" id="PF23351">
    <property type="entry name" value="BBS2_CtH"/>
    <property type="match status" value="1"/>
</dbReference>
<feature type="domain" description="BBS2 hairpin" evidence="2">
    <location>
        <begin position="2"/>
        <end position="37"/>
    </location>
</feature>
<evidence type="ECO:0000313" key="3">
    <source>
        <dbReference type="EMBL" id="BBB06741.1"/>
    </source>
</evidence>
<dbReference type="InterPro" id="IPR055381">
    <property type="entry name" value="BBS2_CtH_dom"/>
</dbReference>
<dbReference type="AlphaFoldDB" id="A0A2Z5U7T1"/>
<protein>
    <submittedName>
        <fullName evidence="3">Uncharacterized protein</fullName>
    </submittedName>
</protein>